<organism evidence="2 3">
    <name type="scientific">Undibacterium oligocarboniphilum</name>
    <dbReference type="NCBI Taxonomy" id="666702"/>
    <lineage>
        <taxon>Bacteria</taxon>
        <taxon>Pseudomonadati</taxon>
        <taxon>Pseudomonadota</taxon>
        <taxon>Betaproteobacteria</taxon>
        <taxon>Burkholderiales</taxon>
        <taxon>Oxalobacteraceae</taxon>
        <taxon>Undibacterium</taxon>
    </lineage>
</organism>
<dbReference type="EMBL" id="JABXYJ010000001">
    <property type="protein sequence ID" value="NVO76699.1"/>
    <property type="molecule type" value="Genomic_DNA"/>
</dbReference>
<sequence length="214" mass="24565">MINTRALLLAGIMAAANTQAADLDFDKTFNAKGETRQLNYRATYFVDGKQHQIEVWRDRDQRLKRRTDDKLETHIFKSSNQAEWRMVVLDLSRKIRTDIDRTNLYRIGHFTDWFSMSHALTRPTGAYQLTTLKTAPNNDKSLSACRWYALNRDNVTSNICWSTQWHLPLLITDAKGTTQWSVTSVNPRTLPAKAFALDDAGFIHNDANADIQTD</sequence>
<dbReference type="RefSeq" id="WP_176801942.1">
    <property type="nucleotide sequence ID" value="NZ_JABXYJ010000001.1"/>
</dbReference>
<name>A0A850QBQ3_9BURK</name>
<dbReference type="AlphaFoldDB" id="A0A850QBQ3"/>
<evidence type="ECO:0000313" key="2">
    <source>
        <dbReference type="EMBL" id="NVO76699.1"/>
    </source>
</evidence>
<accession>A0A850QBQ3</accession>
<feature type="signal peptide" evidence="1">
    <location>
        <begin position="1"/>
        <end position="20"/>
    </location>
</feature>
<evidence type="ECO:0000256" key="1">
    <source>
        <dbReference type="SAM" id="SignalP"/>
    </source>
</evidence>
<comment type="caution">
    <text evidence="2">The sequence shown here is derived from an EMBL/GenBank/DDBJ whole genome shotgun (WGS) entry which is preliminary data.</text>
</comment>
<protein>
    <recommendedName>
        <fullName evidence="4">DUF3108 domain-containing protein</fullName>
    </recommendedName>
</protein>
<reference evidence="2 3" key="1">
    <citation type="submission" date="2020-06" db="EMBL/GenBank/DDBJ databases">
        <authorList>
            <person name="Qiu C."/>
            <person name="Liu Z."/>
        </authorList>
    </citation>
    <scope>NUCLEOTIDE SEQUENCE [LARGE SCALE GENOMIC DNA]</scope>
    <source>
        <strain evidence="2 3">EM 1</strain>
    </source>
</reference>
<evidence type="ECO:0008006" key="4">
    <source>
        <dbReference type="Google" id="ProtNLM"/>
    </source>
</evidence>
<proteinExistence type="predicted"/>
<gene>
    <name evidence="2" type="ORF">HV832_02460</name>
</gene>
<dbReference type="Proteomes" id="UP000588051">
    <property type="component" value="Unassembled WGS sequence"/>
</dbReference>
<keyword evidence="3" id="KW-1185">Reference proteome</keyword>
<keyword evidence="1" id="KW-0732">Signal</keyword>
<feature type="chain" id="PRO_5032967838" description="DUF3108 domain-containing protein" evidence="1">
    <location>
        <begin position="21"/>
        <end position="214"/>
    </location>
</feature>
<evidence type="ECO:0000313" key="3">
    <source>
        <dbReference type="Proteomes" id="UP000588051"/>
    </source>
</evidence>